<comment type="caution">
    <text evidence="2">The sequence shown here is derived from an EMBL/GenBank/DDBJ whole genome shotgun (WGS) entry which is preliminary data.</text>
</comment>
<gene>
    <name evidence="2" type="ORF">Bpfe_003394</name>
</gene>
<protein>
    <submittedName>
        <fullName evidence="2">Uncharacterized protein</fullName>
    </submittedName>
</protein>
<reference evidence="2" key="2">
    <citation type="submission" date="2023-04" db="EMBL/GenBank/DDBJ databases">
        <authorList>
            <person name="Bu L."/>
            <person name="Lu L."/>
            <person name="Laidemitt M.R."/>
            <person name="Zhang S.M."/>
            <person name="Mutuku M."/>
            <person name="Mkoji G."/>
            <person name="Steinauer M."/>
            <person name="Loker E.S."/>
        </authorList>
    </citation>
    <scope>NUCLEOTIDE SEQUENCE</scope>
    <source>
        <strain evidence="2">KasaAsao</strain>
        <tissue evidence="2">Whole Snail</tissue>
    </source>
</reference>
<evidence type="ECO:0000313" key="3">
    <source>
        <dbReference type="Proteomes" id="UP001233172"/>
    </source>
</evidence>
<accession>A0AAD8FKY2</accession>
<name>A0AAD8FKY2_BIOPF</name>
<dbReference type="EMBL" id="JASAOG010000008">
    <property type="protein sequence ID" value="KAK0067296.1"/>
    <property type="molecule type" value="Genomic_DNA"/>
</dbReference>
<reference evidence="2" key="1">
    <citation type="journal article" date="2023" name="PLoS Negl. Trop. Dis.">
        <title>A genome sequence for Biomphalaria pfeifferi, the major vector snail for the human-infecting parasite Schistosoma mansoni.</title>
        <authorList>
            <person name="Bu L."/>
            <person name="Lu L."/>
            <person name="Laidemitt M.R."/>
            <person name="Zhang S.M."/>
            <person name="Mutuku M."/>
            <person name="Mkoji G."/>
            <person name="Steinauer M."/>
            <person name="Loker E.S."/>
        </authorList>
    </citation>
    <scope>NUCLEOTIDE SEQUENCE</scope>
    <source>
        <strain evidence="2">KasaAsao</strain>
    </source>
</reference>
<feature type="non-terminal residue" evidence="2">
    <location>
        <position position="66"/>
    </location>
</feature>
<dbReference type="AlphaFoldDB" id="A0AAD8FKY2"/>
<organism evidence="2 3">
    <name type="scientific">Biomphalaria pfeifferi</name>
    <name type="common">Bloodfluke planorb</name>
    <name type="synonym">Freshwater snail</name>
    <dbReference type="NCBI Taxonomy" id="112525"/>
    <lineage>
        <taxon>Eukaryota</taxon>
        <taxon>Metazoa</taxon>
        <taxon>Spiralia</taxon>
        <taxon>Lophotrochozoa</taxon>
        <taxon>Mollusca</taxon>
        <taxon>Gastropoda</taxon>
        <taxon>Heterobranchia</taxon>
        <taxon>Euthyneura</taxon>
        <taxon>Panpulmonata</taxon>
        <taxon>Hygrophila</taxon>
        <taxon>Lymnaeoidea</taxon>
        <taxon>Planorbidae</taxon>
        <taxon>Biomphalaria</taxon>
    </lineage>
</organism>
<evidence type="ECO:0000256" key="1">
    <source>
        <dbReference type="SAM" id="MobiDB-lite"/>
    </source>
</evidence>
<evidence type="ECO:0000313" key="2">
    <source>
        <dbReference type="EMBL" id="KAK0067296.1"/>
    </source>
</evidence>
<sequence length="66" mass="7223">MALRCSRRTSRELPMMGSLETSQRQRLGSGRWGPGHTLSVVILVASMSETACQNHSALTCQSMVDD</sequence>
<feature type="region of interest" description="Disordered" evidence="1">
    <location>
        <begin position="1"/>
        <end position="31"/>
    </location>
</feature>
<proteinExistence type="predicted"/>
<dbReference type="Proteomes" id="UP001233172">
    <property type="component" value="Unassembled WGS sequence"/>
</dbReference>
<keyword evidence="3" id="KW-1185">Reference proteome</keyword>